<reference evidence="4 5" key="1">
    <citation type="submission" date="2019-01" db="EMBL/GenBank/DDBJ databases">
        <title>Genome Assembly of Collichthys lucidus.</title>
        <authorList>
            <person name="Cai M."/>
            <person name="Xiao S."/>
        </authorList>
    </citation>
    <scope>NUCLEOTIDE SEQUENCE [LARGE SCALE GENOMIC DNA]</scope>
    <source>
        <strain evidence="4">JT15FE1705JMU</strain>
        <tissue evidence="4">Muscle</tissue>
    </source>
</reference>
<dbReference type="InterPro" id="IPR000408">
    <property type="entry name" value="Reg_chr_condens"/>
</dbReference>
<dbReference type="EMBL" id="CM014079">
    <property type="protein sequence ID" value="TKS66843.1"/>
    <property type="molecule type" value="Genomic_DNA"/>
</dbReference>
<feature type="repeat" description="RCC1" evidence="2">
    <location>
        <begin position="222"/>
        <end position="273"/>
    </location>
</feature>
<protein>
    <submittedName>
        <fullName evidence="4">RCC1 and BTB domain-containing protein 1</fullName>
    </submittedName>
</protein>
<dbReference type="Proteomes" id="UP000298787">
    <property type="component" value="Chromosome 2"/>
</dbReference>
<dbReference type="Gene3D" id="2.130.10.30">
    <property type="entry name" value="Regulator of chromosome condensation 1/beta-lactamase-inhibitor protein II"/>
    <property type="match status" value="1"/>
</dbReference>
<dbReference type="SUPFAM" id="SSF50985">
    <property type="entry name" value="RCC1/BLIP-II"/>
    <property type="match status" value="1"/>
</dbReference>
<accession>A0A4U5TYV0</accession>
<evidence type="ECO:0000313" key="4">
    <source>
        <dbReference type="EMBL" id="TKS66843.1"/>
    </source>
</evidence>
<keyword evidence="1" id="KW-0677">Repeat</keyword>
<organism evidence="4 5">
    <name type="scientific">Collichthys lucidus</name>
    <name type="common">Big head croaker</name>
    <name type="synonym">Sciaena lucida</name>
    <dbReference type="NCBI Taxonomy" id="240159"/>
    <lineage>
        <taxon>Eukaryota</taxon>
        <taxon>Metazoa</taxon>
        <taxon>Chordata</taxon>
        <taxon>Craniata</taxon>
        <taxon>Vertebrata</taxon>
        <taxon>Euteleostomi</taxon>
        <taxon>Actinopterygii</taxon>
        <taxon>Neopterygii</taxon>
        <taxon>Teleostei</taxon>
        <taxon>Neoteleostei</taxon>
        <taxon>Acanthomorphata</taxon>
        <taxon>Eupercaria</taxon>
        <taxon>Sciaenidae</taxon>
        <taxon>Collichthys</taxon>
    </lineage>
</organism>
<evidence type="ECO:0000256" key="1">
    <source>
        <dbReference type="ARBA" id="ARBA00022737"/>
    </source>
</evidence>
<feature type="repeat" description="RCC1" evidence="2">
    <location>
        <begin position="63"/>
        <end position="114"/>
    </location>
</feature>
<feature type="domain" description="RCC1-like" evidence="3">
    <location>
        <begin position="57"/>
        <end position="338"/>
    </location>
</feature>
<evidence type="ECO:0000259" key="3">
    <source>
        <dbReference type="Pfam" id="PF25390"/>
    </source>
</evidence>
<gene>
    <name evidence="4" type="ORF">D9C73_001834</name>
</gene>
<dbReference type="CDD" id="cd18528">
    <property type="entry name" value="BACK_RCBTB1"/>
    <property type="match status" value="1"/>
</dbReference>
<feature type="repeat" description="RCC1" evidence="2">
    <location>
        <begin position="274"/>
        <end position="325"/>
    </location>
</feature>
<sequence length="460" mass="49448">MPLDRDPSLAALRRATDSQCSIMVDVTRWPLFSLMGPQELSAVRRACVFGMSANEAIYITDDDEVYVFGLNCSNCLGTGDSQSTIVPKKLDLLSGRKVVSLSYGSGPHILLATADGELFAWGHNGYSQLGNGTTNQGVAPMLVSANLLNKKVTVVACGSHHSMALTDSGEVYAWGYNNCGQVGSGSTANQPTPRRVSSCLQSKVAVGIACGQTSSLAVMDNGEVYGWGYNGNGQLGLGNNGNQLTPCRLAGLQGLCVQQIVSGYAHSLALTNEGLLYAWGSNTYGQLGTGNKSNQLSPVQIMAEKERVVEIAACHSTHTSAAKTQSGQVYMWGQCKGQSLMLPHVTHYACTDDVFACFATPSVMWRLLSIGLLDLATSYCENHLKRLCQHIIKRGITVDNAFSLLSAAVRYDAEDLEDFCFKFCVNHLTEVTQTAAFWQIDGNLLKDFICRASRSGAFKN</sequence>
<dbReference type="Pfam" id="PF25390">
    <property type="entry name" value="WD40_RLD"/>
    <property type="match status" value="1"/>
</dbReference>
<evidence type="ECO:0000256" key="2">
    <source>
        <dbReference type="PROSITE-ProRule" id="PRU00235"/>
    </source>
</evidence>
<name>A0A4U5TYV0_COLLU</name>
<feature type="repeat" description="RCC1" evidence="2">
    <location>
        <begin position="169"/>
        <end position="221"/>
    </location>
</feature>
<dbReference type="PRINTS" id="PR00633">
    <property type="entry name" value="RCCNDNSATION"/>
</dbReference>
<dbReference type="InterPro" id="IPR009091">
    <property type="entry name" value="RCC1/BLIP-II"/>
</dbReference>
<dbReference type="InterPro" id="IPR051625">
    <property type="entry name" value="Signaling_Regulatory_Domain"/>
</dbReference>
<keyword evidence="5" id="KW-1185">Reference proteome</keyword>
<feature type="repeat" description="RCC1" evidence="2">
    <location>
        <begin position="116"/>
        <end position="168"/>
    </location>
</feature>
<dbReference type="PROSITE" id="PS00626">
    <property type="entry name" value="RCC1_2"/>
    <property type="match status" value="1"/>
</dbReference>
<dbReference type="PANTHER" id="PTHR22872">
    <property type="entry name" value="BTK-BINDING PROTEIN-RELATED"/>
    <property type="match status" value="1"/>
</dbReference>
<dbReference type="AlphaFoldDB" id="A0A4U5TYV0"/>
<evidence type="ECO:0000313" key="5">
    <source>
        <dbReference type="Proteomes" id="UP000298787"/>
    </source>
</evidence>
<dbReference type="PANTHER" id="PTHR22872:SF4">
    <property type="entry name" value="RCC1 AND BTB DOMAIN-CONTAINING PROTEIN 1 ISOFORM X1"/>
    <property type="match status" value="1"/>
</dbReference>
<dbReference type="Gene3D" id="1.25.40.420">
    <property type="match status" value="1"/>
</dbReference>
<proteinExistence type="predicted"/>
<dbReference type="PROSITE" id="PS50012">
    <property type="entry name" value="RCC1_3"/>
    <property type="match status" value="5"/>
</dbReference>
<dbReference type="STRING" id="240159.A0A4U5TYV0"/>
<dbReference type="InterPro" id="IPR058923">
    <property type="entry name" value="RCC1-like_dom"/>
</dbReference>